<evidence type="ECO:0000256" key="10">
    <source>
        <dbReference type="ARBA" id="ARBA00032062"/>
    </source>
</evidence>
<evidence type="ECO:0000256" key="7">
    <source>
        <dbReference type="ARBA" id="ARBA00022824"/>
    </source>
</evidence>
<keyword evidence="8 11" id="KW-1133">Transmembrane helix</keyword>
<comment type="similarity">
    <text evidence="3 11">Belongs to the ALG14 family.</text>
</comment>
<evidence type="ECO:0000256" key="6">
    <source>
        <dbReference type="ARBA" id="ARBA00022692"/>
    </source>
</evidence>
<protein>
    <recommendedName>
        <fullName evidence="5 11">UDP-N-acetylglucosamine transferase subunit ALG14</fullName>
    </recommendedName>
    <alternativeName>
        <fullName evidence="10 11">Asparagine-linked glycosylation protein 14</fullName>
    </alternativeName>
</protein>
<evidence type="ECO:0000256" key="11">
    <source>
        <dbReference type="RuleBase" id="RU362127"/>
    </source>
</evidence>
<dbReference type="GO" id="GO:0031965">
    <property type="term" value="C:nuclear membrane"/>
    <property type="evidence" value="ECO:0007669"/>
    <property type="project" value="UniProtKB-SubCell"/>
</dbReference>
<evidence type="ECO:0000256" key="8">
    <source>
        <dbReference type="ARBA" id="ARBA00022989"/>
    </source>
</evidence>
<evidence type="ECO:0000256" key="3">
    <source>
        <dbReference type="ARBA" id="ARBA00009731"/>
    </source>
</evidence>
<dbReference type="GO" id="GO:0004577">
    <property type="term" value="F:N-acetylglucosaminyldiphosphodolichol N-acetylglucosaminyltransferase activity"/>
    <property type="evidence" value="ECO:0007669"/>
    <property type="project" value="TreeGrafter"/>
</dbReference>
<evidence type="ECO:0000256" key="9">
    <source>
        <dbReference type="ARBA" id="ARBA00023136"/>
    </source>
</evidence>
<dbReference type="PANTHER" id="PTHR12154:SF4">
    <property type="entry name" value="UDP-N-ACETYLGLUCOSAMINE TRANSFERASE SUBUNIT ALG14 HOMOLOG"/>
    <property type="match status" value="1"/>
</dbReference>
<evidence type="ECO:0000256" key="1">
    <source>
        <dbReference type="ARBA" id="ARBA00004389"/>
    </source>
</evidence>
<keyword evidence="6 11" id="KW-0812">Transmembrane</keyword>
<feature type="transmembrane region" description="Helical" evidence="11">
    <location>
        <begin position="38"/>
        <end position="59"/>
    </location>
</feature>
<evidence type="ECO:0000256" key="2">
    <source>
        <dbReference type="ARBA" id="ARBA00004590"/>
    </source>
</evidence>
<gene>
    <name evidence="11" type="primary">ALG14</name>
</gene>
<accession>A0A077R8G6</accession>
<dbReference type="Pfam" id="PF08660">
    <property type="entry name" value="Alg14"/>
    <property type="match status" value="1"/>
</dbReference>
<dbReference type="EMBL" id="HG529650">
    <property type="protein sequence ID" value="CDI55486.1"/>
    <property type="molecule type" value="Genomic_DNA"/>
</dbReference>
<organism evidence="12">
    <name type="scientific">Melanopsichium pennsylvanicum 4</name>
    <dbReference type="NCBI Taxonomy" id="1398559"/>
    <lineage>
        <taxon>Eukaryota</taxon>
        <taxon>Fungi</taxon>
        <taxon>Dikarya</taxon>
        <taxon>Basidiomycota</taxon>
        <taxon>Ustilaginomycotina</taxon>
        <taxon>Ustilaginomycetes</taxon>
        <taxon>Ustilaginales</taxon>
        <taxon>Ustilaginaceae</taxon>
        <taxon>Melanopsichium</taxon>
    </lineage>
</organism>
<dbReference type="PANTHER" id="PTHR12154">
    <property type="entry name" value="GLYCOSYL TRANSFERASE-RELATED"/>
    <property type="match status" value="1"/>
</dbReference>
<sequence length="284" mass="31746">MDDVARMLEAAKLHLRKPINEVLPPSLLLYLVPPLPSLRLVITLFILSFGLLIRVWYILPSRKTRASPSSPAKTHKKRQGLTVAVFLGSGGHTTELLQLLSALPVTRYTRRIYFVSSGDQFSFDKAKHLELFLCSSSRTSSGSRSRSEKPNVKVIEIPRARKLHQSFITTPLSLLRSALFCIDRVAFRPLISRQMIADVVLMNGPGTCVPIVVAVYVLRILGLASPKLIYVESFARVKSFSLTAKLIRPFVDRFVLQWPRHPSLVDAATRQNAGSNTVFSGWLV</sequence>
<reference evidence="12" key="1">
    <citation type="journal article" date="2014" name="Genome Biol. Evol.">
        <title>Gene Loss Rather Than Gene Gain Is Associated with a Host Jump from Monocots to Dicots in the Smut Fungus Melanopsichium pennsylvanicum.</title>
        <authorList>
            <person name="Sharma R."/>
            <person name="Mishra B."/>
            <person name="Runge F."/>
            <person name="Thines M."/>
        </authorList>
    </citation>
    <scope>NUCLEOTIDE SEQUENCE</scope>
    <source>
        <strain evidence="12">4</strain>
    </source>
</reference>
<keyword evidence="9 11" id="KW-0472">Membrane</keyword>
<dbReference type="InterPro" id="IPR013969">
    <property type="entry name" value="Oligosacch_biosynth_Alg14"/>
</dbReference>
<dbReference type="Gene3D" id="3.40.50.2000">
    <property type="entry name" value="Glycogen Phosphorylase B"/>
    <property type="match status" value="1"/>
</dbReference>
<proteinExistence type="inferred from homology"/>
<keyword evidence="7 11" id="KW-0256">Endoplasmic reticulum</keyword>
<name>A0A077R8G6_9BASI</name>
<comment type="subcellular location">
    <subcellularLocation>
        <location evidence="1 11">Endoplasmic reticulum membrane</location>
        <topology evidence="1 11">Single-pass membrane protein</topology>
    </subcellularLocation>
    <subcellularLocation>
        <location evidence="2">Nucleus membrane</location>
        <topology evidence="2">Single-pass membrane protein</topology>
    </subcellularLocation>
</comment>
<dbReference type="GO" id="GO:0043541">
    <property type="term" value="C:UDP-N-acetylglucosamine transferase complex"/>
    <property type="evidence" value="ECO:0007669"/>
    <property type="project" value="TreeGrafter"/>
</dbReference>
<comment type="subunit">
    <text evidence="4 11">Heterodimer with ALG13 to form a functional enzyme.</text>
</comment>
<evidence type="ECO:0000256" key="4">
    <source>
        <dbReference type="ARBA" id="ARBA00011335"/>
    </source>
</evidence>
<dbReference type="AlphaFoldDB" id="A0A077R8G6"/>
<dbReference type="GO" id="GO:0006488">
    <property type="term" value="P:dolichol-linked oligosaccharide biosynthetic process"/>
    <property type="evidence" value="ECO:0007669"/>
    <property type="project" value="InterPro"/>
</dbReference>
<comment type="function">
    <text evidence="11">Involved in protein N-glycosylation. Essential for the second step of the dolichol-linked oligosaccharide pathway. Anchors the catalytic subunit ALG13 to the ER.</text>
</comment>
<evidence type="ECO:0000313" key="12">
    <source>
        <dbReference type="EMBL" id="CDI55486.1"/>
    </source>
</evidence>
<evidence type="ECO:0000256" key="5">
    <source>
        <dbReference type="ARBA" id="ARBA00017467"/>
    </source>
</evidence>